<dbReference type="InterPro" id="IPR037294">
    <property type="entry name" value="ABC_BtuC-like"/>
</dbReference>
<name>A0A3A1WJJ1_9HYPH</name>
<feature type="transmembrane region" description="Helical" evidence="7">
    <location>
        <begin position="219"/>
        <end position="241"/>
    </location>
</feature>
<organism evidence="8 9">
    <name type="scientific">Aureimonas flava</name>
    <dbReference type="NCBI Taxonomy" id="2320271"/>
    <lineage>
        <taxon>Bacteria</taxon>
        <taxon>Pseudomonadati</taxon>
        <taxon>Pseudomonadota</taxon>
        <taxon>Alphaproteobacteria</taxon>
        <taxon>Hyphomicrobiales</taxon>
        <taxon>Aurantimonadaceae</taxon>
        <taxon>Aureimonas</taxon>
    </lineage>
</organism>
<evidence type="ECO:0000256" key="2">
    <source>
        <dbReference type="ARBA" id="ARBA00008034"/>
    </source>
</evidence>
<keyword evidence="4 7" id="KW-1133">Transmembrane helix</keyword>
<comment type="caution">
    <text evidence="8">The sequence shown here is derived from an EMBL/GenBank/DDBJ whole genome shotgun (WGS) entry which is preliminary data.</text>
</comment>
<keyword evidence="6" id="KW-0813">Transport</keyword>
<keyword evidence="3 6" id="KW-0812">Transmembrane</keyword>
<evidence type="ECO:0000256" key="1">
    <source>
        <dbReference type="ARBA" id="ARBA00004141"/>
    </source>
</evidence>
<evidence type="ECO:0000256" key="3">
    <source>
        <dbReference type="ARBA" id="ARBA00022692"/>
    </source>
</evidence>
<keyword evidence="5 7" id="KW-0472">Membrane</keyword>
<feature type="transmembrane region" description="Helical" evidence="7">
    <location>
        <begin position="135"/>
        <end position="156"/>
    </location>
</feature>
<feature type="transmembrane region" description="Helical" evidence="7">
    <location>
        <begin position="50"/>
        <end position="75"/>
    </location>
</feature>
<protein>
    <submittedName>
        <fullName evidence="8">Metal ABC transporter permease</fullName>
    </submittedName>
</protein>
<dbReference type="GO" id="GO:0010043">
    <property type="term" value="P:response to zinc ion"/>
    <property type="evidence" value="ECO:0007669"/>
    <property type="project" value="TreeGrafter"/>
</dbReference>
<gene>
    <name evidence="8" type="ORF">D3218_15605</name>
</gene>
<dbReference type="Proteomes" id="UP000265750">
    <property type="component" value="Unassembled WGS sequence"/>
</dbReference>
<evidence type="ECO:0000313" key="8">
    <source>
        <dbReference type="EMBL" id="RIX99194.1"/>
    </source>
</evidence>
<comment type="subcellular location">
    <subcellularLocation>
        <location evidence="6">Cell membrane</location>
        <topology evidence="6">Multi-pass membrane protein</topology>
    </subcellularLocation>
    <subcellularLocation>
        <location evidence="1">Membrane</location>
        <topology evidence="1">Multi-pass membrane protein</topology>
    </subcellularLocation>
</comment>
<dbReference type="FunFam" id="1.10.3470.10:FF:000003">
    <property type="entry name" value="Iron ABC transporter permease SitD"/>
    <property type="match status" value="1"/>
</dbReference>
<dbReference type="GO" id="GO:0055085">
    <property type="term" value="P:transmembrane transport"/>
    <property type="evidence" value="ECO:0007669"/>
    <property type="project" value="InterPro"/>
</dbReference>
<dbReference type="AlphaFoldDB" id="A0A3A1WJJ1"/>
<dbReference type="CDD" id="cd06550">
    <property type="entry name" value="TM_ABC_iron-siderophores_like"/>
    <property type="match status" value="1"/>
</dbReference>
<sequence>MSAADLLFPFQIDFLRQAFLAGAMIAVPCALLSCFLVLKGWSLMGDAVSHAVLPGIVLAYAAGLPLALGAFAAGLLCASGSGFLKNNSRIRQDTAMGVAFAGMFALGIVLHAKVRSALHLDHILFGDLLGLVPGDLLEIALIVLPVLLFVLLSWRSLLLHSFDPVQARVSGLPVRFLHYGLLAALSAAIVASMQAVGIILVVALLIAPGATAFLLTRSFGWMLLVAALFALVASTLGIYLSVFLDSAPAPTVVLVMTAGWVGALLFGRRAPREAEDAPAT</sequence>
<feature type="transmembrane region" description="Helical" evidence="7">
    <location>
        <begin position="18"/>
        <end position="38"/>
    </location>
</feature>
<dbReference type="GO" id="GO:0043190">
    <property type="term" value="C:ATP-binding cassette (ABC) transporter complex"/>
    <property type="evidence" value="ECO:0007669"/>
    <property type="project" value="InterPro"/>
</dbReference>
<feature type="transmembrane region" description="Helical" evidence="7">
    <location>
        <begin position="95"/>
        <end position="114"/>
    </location>
</feature>
<evidence type="ECO:0000256" key="5">
    <source>
        <dbReference type="ARBA" id="ARBA00023136"/>
    </source>
</evidence>
<dbReference type="Gene3D" id="1.10.3470.10">
    <property type="entry name" value="ABC transporter involved in vitamin B12 uptake, BtuC"/>
    <property type="match status" value="1"/>
</dbReference>
<feature type="transmembrane region" description="Helical" evidence="7">
    <location>
        <begin position="247"/>
        <end position="266"/>
    </location>
</feature>
<dbReference type="PANTHER" id="PTHR30477">
    <property type="entry name" value="ABC-TRANSPORTER METAL-BINDING PROTEIN"/>
    <property type="match status" value="1"/>
</dbReference>
<feature type="transmembrane region" description="Helical" evidence="7">
    <location>
        <begin position="176"/>
        <end position="207"/>
    </location>
</feature>
<evidence type="ECO:0000256" key="6">
    <source>
        <dbReference type="RuleBase" id="RU003943"/>
    </source>
</evidence>
<dbReference type="SUPFAM" id="SSF81345">
    <property type="entry name" value="ABC transporter involved in vitamin B12 uptake, BtuC"/>
    <property type="match status" value="1"/>
</dbReference>
<accession>A0A3A1WJJ1</accession>
<dbReference type="RefSeq" id="WP_119540996.1">
    <property type="nucleotide sequence ID" value="NZ_QYRN01000008.1"/>
</dbReference>
<dbReference type="EMBL" id="QYRN01000008">
    <property type="protein sequence ID" value="RIX99194.1"/>
    <property type="molecule type" value="Genomic_DNA"/>
</dbReference>
<dbReference type="Pfam" id="PF00950">
    <property type="entry name" value="ABC-3"/>
    <property type="match status" value="1"/>
</dbReference>
<comment type="similarity">
    <text evidence="2 6">Belongs to the ABC-3 integral membrane protein family.</text>
</comment>
<dbReference type="PANTHER" id="PTHR30477:SF24">
    <property type="entry name" value="IRON TRANSPORT SYSTEM MEMBRANE PROTEIN HI_0359-RELATED"/>
    <property type="match status" value="1"/>
</dbReference>
<keyword evidence="9" id="KW-1185">Reference proteome</keyword>
<proteinExistence type="inferred from homology"/>
<dbReference type="OrthoDB" id="9804300at2"/>
<evidence type="ECO:0000256" key="7">
    <source>
        <dbReference type="SAM" id="Phobius"/>
    </source>
</evidence>
<dbReference type="InterPro" id="IPR001626">
    <property type="entry name" value="ABC_TroCD"/>
</dbReference>
<evidence type="ECO:0000256" key="4">
    <source>
        <dbReference type="ARBA" id="ARBA00022989"/>
    </source>
</evidence>
<evidence type="ECO:0000313" key="9">
    <source>
        <dbReference type="Proteomes" id="UP000265750"/>
    </source>
</evidence>
<dbReference type="GO" id="GO:0071281">
    <property type="term" value="P:cellular response to iron ion"/>
    <property type="evidence" value="ECO:0007669"/>
    <property type="project" value="UniProtKB-ARBA"/>
</dbReference>
<reference evidence="9" key="1">
    <citation type="submission" date="2018-09" db="EMBL/GenBank/DDBJ databases">
        <authorList>
            <person name="Tuo L."/>
        </authorList>
    </citation>
    <scope>NUCLEOTIDE SEQUENCE [LARGE SCALE GENOMIC DNA]</scope>
    <source>
        <strain evidence="9">M2BS4Y-1</strain>
    </source>
</reference>